<gene>
    <name evidence="1" type="ORF">EJ02DRAFT_421955</name>
</gene>
<evidence type="ECO:0000313" key="1">
    <source>
        <dbReference type="EMBL" id="KAF1942776.1"/>
    </source>
</evidence>
<proteinExistence type="predicted"/>
<protein>
    <submittedName>
        <fullName evidence="1">Uncharacterized protein</fullName>
    </submittedName>
</protein>
<reference evidence="1" key="1">
    <citation type="journal article" date="2020" name="Stud. Mycol.">
        <title>101 Dothideomycetes genomes: a test case for predicting lifestyles and emergence of pathogens.</title>
        <authorList>
            <person name="Haridas S."/>
            <person name="Albert R."/>
            <person name="Binder M."/>
            <person name="Bloem J."/>
            <person name="Labutti K."/>
            <person name="Salamov A."/>
            <person name="Andreopoulos B."/>
            <person name="Baker S."/>
            <person name="Barry K."/>
            <person name="Bills G."/>
            <person name="Bluhm B."/>
            <person name="Cannon C."/>
            <person name="Castanera R."/>
            <person name="Culley D."/>
            <person name="Daum C."/>
            <person name="Ezra D."/>
            <person name="Gonzalez J."/>
            <person name="Henrissat B."/>
            <person name="Kuo A."/>
            <person name="Liang C."/>
            <person name="Lipzen A."/>
            <person name="Lutzoni F."/>
            <person name="Magnuson J."/>
            <person name="Mondo S."/>
            <person name="Nolan M."/>
            <person name="Ohm R."/>
            <person name="Pangilinan J."/>
            <person name="Park H.-J."/>
            <person name="Ramirez L."/>
            <person name="Alfaro M."/>
            <person name="Sun H."/>
            <person name="Tritt A."/>
            <person name="Yoshinaga Y."/>
            <person name="Zwiers L.-H."/>
            <person name="Turgeon B."/>
            <person name="Goodwin S."/>
            <person name="Spatafora J."/>
            <person name="Crous P."/>
            <person name="Grigoriev I."/>
        </authorList>
    </citation>
    <scope>NUCLEOTIDE SEQUENCE</scope>
    <source>
        <strain evidence="1">CBS 161.51</strain>
    </source>
</reference>
<dbReference type="EMBL" id="ML976032">
    <property type="protein sequence ID" value="KAF1942776.1"/>
    <property type="molecule type" value="Genomic_DNA"/>
</dbReference>
<name>A0A6A5SW38_9PLEO</name>
<accession>A0A6A5SW38</accession>
<dbReference type="Proteomes" id="UP000800038">
    <property type="component" value="Unassembled WGS sequence"/>
</dbReference>
<dbReference type="AlphaFoldDB" id="A0A6A5SW38"/>
<keyword evidence="2" id="KW-1185">Reference proteome</keyword>
<organism evidence="1 2">
    <name type="scientific">Clathrospora elynae</name>
    <dbReference type="NCBI Taxonomy" id="706981"/>
    <lineage>
        <taxon>Eukaryota</taxon>
        <taxon>Fungi</taxon>
        <taxon>Dikarya</taxon>
        <taxon>Ascomycota</taxon>
        <taxon>Pezizomycotina</taxon>
        <taxon>Dothideomycetes</taxon>
        <taxon>Pleosporomycetidae</taxon>
        <taxon>Pleosporales</taxon>
        <taxon>Diademaceae</taxon>
        <taxon>Clathrospora</taxon>
    </lineage>
</organism>
<evidence type="ECO:0000313" key="2">
    <source>
        <dbReference type="Proteomes" id="UP000800038"/>
    </source>
</evidence>
<sequence>MAPEAATMINAAPSLNHKAPNKEINAHEKMFEYICTAKCQVIDSVPSGLGAVDRAFIDGMGDDMIIKVFGHLWIQDITRQGCEKVAYVLHPQFIGVLYSWQQQDPLPSCKYLTYEEVRELVSDACNQDVGPDKRSICVECLIVDLALRSNWTGELLTMMGSIIRNTEYRDEENINVFANRLITLNIRDTAIHRQFTRECLNDLNEEEIQTLIEKLWAMEIEEHERNLILKDLMKINSPPTRALCMPIVYSKTEPHKLSDVPFLWSQRLDENYEQHDRVRIRVGLAERMLRYLATREIWRRLWCNKKRERKADKGVHAISAITFHRDESACDAARAVGRPDEENEERESTI</sequence>